<protein>
    <submittedName>
        <fullName evidence="2">Uncharacterized protein</fullName>
    </submittedName>
</protein>
<evidence type="ECO:0000313" key="3">
    <source>
        <dbReference type="Proteomes" id="UP000266841"/>
    </source>
</evidence>
<evidence type="ECO:0000256" key="1">
    <source>
        <dbReference type="SAM" id="MobiDB-lite"/>
    </source>
</evidence>
<feature type="compositionally biased region" description="Basic and acidic residues" evidence="1">
    <location>
        <begin position="126"/>
        <end position="136"/>
    </location>
</feature>
<organism evidence="2 3">
    <name type="scientific">Thalassiosira oceanica</name>
    <name type="common">Marine diatom</name>
    <dbReference type="NCBI Taxonomy" id="159749"/>
    <lineage>
        <taxon>Eukaryota</taxon>
        <taxon>Sar</taxon>
        <taxon>Stramenopiles</taxon>
        <taxon>Ochrophyta</taxon>
        <taxon>Bacillariophyta</taxon>
        <taxon>Coscinodiscophyceae</taxon>
        <taxon>Thalassiosirophycidae</taxon>
        <taxon>Thalassiosirales</taxon>
        <taxon>Thalassiosiraceae</taxon>
        <taxon>Thalassiosira</taxon>
    </lineage>
</organism>
<name>K0RBH7_THAOC</name>
<reference evidence="2 3" key="1">
    <citation type="journal article" date="2012" name="Genome Biol.">
        <title>Genome and low-iron response of an oceanic diatom adapted to chronic iron limitation.</title>
        <authorList>
            <person name="Lommer M."/>
            <person name="Specht M."/>
            <person name="Roy A.S."/>
            <person name="Kraemer L."/>
            <person name="Andreson R."/>
            <person name="Gutowska M.A."/>
            <person name="Wolf J."/>
            <person name="Bergner S.V."/>
            <person name="Schilhabel M.B."/>
            <person name="Klostermeier U.C."/>
            <person name="Beiko R.G."/>
            <person name="Rosenstiel P."/>
            <person name="Hippler M."/>
            <person name="Laroche J."/>
        </authorList>
    </citation>
    <scope>NUCLEOTIDE SEQUENCE [LARGE SCALE GENOMIC DNA]</scope>
    <source>
        <strain evidence="2 3">CCMP1005</strain>
    </source>
</reference>
<feature type="non-terminal residue" evidence="2">
    <location>
        <position position="1"/>
    </location>
</feature>
<dbReference type="AlphaFoldDB" id="K0RBH7"/>
<evidence type="ECO:0000313" key="2">
    <source>
        <dbReference type="EMBL" id="EJK51048.1"/>
    </source>
</evidence>
<comment type="caution">
    <text evidence="2">The sequence shown here is derived from an EMBL/GenBank/DDBJ whole genome shotgun (WGS) entry which is preliminary data.</text>
</comment>
<sequence>VEVRVNGRKANEGRLLSLDHGQPEHGEDLLASVGRKDTVRRERPISFVAPRARCQPRRVQGVHIGRMSDSRRQSSISPGWLPSPRDAMSCRQLAKTHQDDEGDPRAGLLGNTGVLREDEGSDEDHGEDHEAEGRDILEREQRRQLHVVGVGMAAGLLDFGCTHRGF</sequence>
<accession>K0RBH7</accession>
<dbReference type="Proteomes" id="UP000266841">
    <property type="component" value="Unassembled WGS sequence"/>
</dbReference>
<dbReference type="EMBL" id="AGNL01042318">
    <property type="protein sequence ID" value="EJK51048.1"/>
    <property type="molecule type" value="Genomic_DNA"/>
</dbReference>
<proteinExistence type="predicted"/>
<feature type="region of interest" description="Disordered" evidence="1">
    <location>
        <begin position="63"/>
        <end position="136"/>
    </location>
</feature>
<keyword evidence="3" id="KW-1185">Reference proteome</keyword>
<gene>
    <name evidence="2" type="ORF">THAOC_29818</name>
</gene>